<dbReference type="PANTHER" id="PTHR36890">
    <property type="entry name" value="PROTEIN CYCLOPS"/>
    <property type="match status" value="1"/>
</dbReference>
<sequence>MIENGNGKELKTDYFQNTGSGSSNQNPNPVRSQSSQSSDPEKNFMEMEGRVYSDLYRNSSEELFLKSLMESSIGMAAPNMETLGFKNLSQTLRVDSQELFNNWLTNGEASDCASSPAGKTALVSLNYSLSEQMNHSNNSTSIAHRTRQASRRISTELAALSSQQHVASSQNRSSNDNIFQQNLGLSDEMSGDCNQRSLRNAVEKGMQASNMYLAKAWFQSSQPMTRSRSSELRRRYAAMQSIQTPSGMDATHDTTGRAINRTKQEFSNASGFCDVSMTEMSNQLRTFMSASNSSSSPFNTTQMATVDAVSSVVSLLKGTLERKKFGNHIDKEAVGGSCFSLFDGQDILANMNSAAVNQILEPSGSFQMVPPVQMTDSGNLQTIDESLGIAIECLVAPTNPVQMATISQEPSQSESSAAAPVPSSGLEACDGPASSGQTPSVCESTRKHVGNENVENSSKTKEFRERMFENNIKDDRKKGNLARVGSLTSCGSGNYFQVLNINRMKLHALQLEHDPHCNQSIPGQDNVYIYWLAIYSQRYLLFRLLLLGLTRDSCAVDKGDPTKKRRVERSRKMAEAKERNLSPAVPSDMQTILKRCDNLEKEVRSLKLNLSFMNRKDSEQTKQIEELQKQNEDLMDEKERLVEEIERIISHSG</sequence>
<evidence type="ECO:0000256" key="1">
    <source>
        <dbReference type="SAM" id="Coils"/>
    </source>
</evidence>
<feature type="coiled-coil region" evidence="1">
    <location>
        <begin position="589"/>
        <end position="651"/>
    </location>
</feature>
<proteinExistence type="predicted"/>
<dbReference type="OrthoDB" id="1737017at2759"/>
<keyword evidence="1" id="KW-0175">Coiled coil</keyword>
<feature type="compositionally biased region" description="Polar residues" evidence="2">
    <location>
        <begin position="14"/>
        <end position="38"/>
    </location>
</feature>
<dbReference type="GO" id="GO:0043565">
    <property type="term" value="F:sequence-specific DNA binding"/>
    <property type="evidence" value="ECO:0007669"/>
    <property type="project" value="InterPro"/>
</dbReference>
<dbReference type="InterPro" id="IPR040036">
    <property type="entry name" value="CYCLOPS"/>
</dbReference>
<comment type="caution">
    <text evidence="3">The sequence shown here is derived from an EMBL/GenBank/DDBJ whole genome shotgun (WGS) entry which is preliminary data.</text>
</comment>
<organism evidence="3 4">
    <name type="scientific">Cinnamomum micranthum f. kanehirae</name>
    <dbReference type="NCBI Taxonomy" id="337451"/>
    <lineage>
        <taxon>Eukaryota</taxon>
        <taxon>Viridiplantae</taxon>
        <taxon>Streptophyta</taxon>
        <taxon>Embryophyta</taxon>
        <taxon>Tracheophyta</taxon>
        <taxon>Spermatophyta</taxon>
        <taxon>Magnoliopsida</taxon>
        <taxon>Magnoliidae</taxon>
        <taxon>Laurales</taxon>
        <taxon>Lauraceae</taxon>
        <taxon>Cinnamomum</taxon>
    </lineage>
</organism>
<dbReference type="Proteomes" id="UP000283530">
    <property type="component" value="Unassembled WGS sequence"/>
</dbReference>
<feature type="compositionally biased region" description="Polar residues" evidence="2">
    <location>
        <begin position="434"/>
        <end position="443"/>
    </location>
</feature>
<feature type="region of interest" description="Disordered" evidence="2">
    <location>
        <begin position="1"/>
        <end position="41"/>
    </location>
</feature>
<feature type="compositionally biased region" description="Low complexity" evidence="2">
    <location>
        <begin position="407"/>
        <end position="424"/>
    </location>
</feature>
<dbReference type="PANTHER" id="PTHR36890:SF1">
    <property type="entry name" value="PROTEIN CYCLOPS"/>
    <property type="match status" value="1"/>
</dbReference>
<keyword evidence="4" id="KW-1185">Reference proteome</keyword>
<dbReference type="AlphaFoldDB" id="A0A3S3NUK6"/>
<dbReference type="GO" id="GO:0005634">
    <property type="term" value="C:nucleus"/>
    <property type="evidence" value="ECO:0007669"/>
    <property type="project" value="InterPro"/>
</dbReference>
<dbReference type="STRING" id="337451.A0A3S3NUK6"/>
<accession>A0A3S3NUK6</accession>
<dbReference type="EMBL" id="QPKB01000006">
    <property type="protein sequence ID" value="RWR86848.1"/>
    <property type="molecule type" value="Genomic_DNA"/>
</dbReference>
<name>A0A3S3NUK6_9MAGN</name>
<evidence type="ECO:0000256" key="2">
    <source>
        <dbReference type="SAM" id="MobiDB-lite"/>
    </source>
</evidence>
<feature type="compositionally biased region" description="Basic and acidic residues" evidence="2">
    <location>
        <begin position="1"/>
        <end position="12"/>
    </location>
</feature>
<feature type="region of interest" description="Disordered" evidence="2">
    <location>
        <begin position="405"/>
        <end position="463"/>
    </location>
</feature>
<evidence type="ECO:0000313" key="3">
    <source>
        <dbReference type="EMBL" id="RWR86848.1"/>
    </source>
</evidence>
<dbReference type="GO" id="GO:0036377">
    <property type="term" value="P:arbuscular mycorrhizal association"/>
    <property type="evidence" value="ECO:0007669"/>
    <property type="project" value="InterPro"/>
</dbReference>
<protein>
    <recommendedName>
        <fullName evidence="5">Protein CYCLOPS</fullName>
    </recommendedName>
</protein>
<evidence type="ECO:0000313" key="4">
    <source>
        <dbReference type="Proteomes" id="UP000283530"/>
    </source>
</evidence>
<reference evidence="3 4" key="1">
    <citation type="journal article" date="2019" name="Nat. Plants">
        <title>Stout camphor tree genome fills gaps in understanding of flowering plant genome evolution.</title>
        <authorList>
            <person name="Chaw S.M."/>
            <person name="Liu Y.C."/>
            <person name="Wu Y.W."/>
            <person name="Wang H.Y."/>
            <person name="Lin C.I."/>
            <person name="Wu C.S."/>
            <person name="Ke H.M."/>
            <person name="Chang L.Y."/>
            <person name="Hsu C.Y."/>
            <person name="Yang H.T."/>
            <person name="Sudianto E."/>
            <person name="Hsu M.H."/>
            <person name="Wu K.P."/>
            <person name="Wang L.N."/>
            <person name="Leebens-Mack J.H."/>
            <person name="Tsai I.J."/>
        </authorList>
    </citation>
    <scope>NUCLEOTIDE SEQUENCE [LARGE SCALE GENOMIC DNA]</scope>
    <source>
        <strain evidence="4">cv. Chaw 1501</strain>
        <tissue evidence="3">Young leaves</tissue>
    </source>
</reference>
<evidence type="ECO:0008006" key="5">
    <source>
        <dbReference type="Google" id="ProtNLM"/>
    </source>
</evidence>
<gene>
    <name evidence="3" type="ORF">CKAN_01576900</name>
</gene>